<feature type="signal peptide" evidence="2">
    <location>
        <begin position="1"/>
        <end position="19"/>
    </location>
</feature>
<comment type="caution">
    <text evidence="3">The sequence shown here is derived from an EMBL/GenBank/DDBJ whole genome shotgun (WGS) entry which is preliminary data.</text>
</comment>
<protein>
    <submittedName>
        <fullName evidence="3">Uncharacterized protein</fullName>
    </submittedName>
</protein>
<keyword evidence="1" id="KW-1133">Transmembrane helix</keyword>
<feature type="transmembrane region" description="Helical" evidence="1">
    <location>
        <begin position="88"/>
        <end position="112"/>
    </location>
</feature>
<sequence length="157" mass="17040">MVALTTLLQWFSLFSLATLQKPFLPVVKEVLVYVCMSGVLLFLMTIVLAYGFADKEMQQYLTKTTRVAVPDGMSTKGNMVLVPFSYEAFVTASVTMSVVAALAVLLCCSFVLQISCEGMVTCVAPMVALTMNTVKPKCWDTAEDYRGKVPPSPTAAS</sequence>
<keyword evidence="2" id="KW-0732">Signal</keyword>
<proteinExistence type="predicted"/>
<evidence type="ECO:0000313" key="3">
    <source>
        <dbReference type="EMBL" id="GET92281.1"/>
    </source>
</evidence>
<name>A0A640KSN2_LEITA</name>
<keyword evidence="1" id="KW-0812">Transmembrane</keyword>
<feature type="chain" id="PRO_5025039444" evidence="2">
    <location>
        <begin position="20"/>
        <end position="157"/>
    </location>
</feature>
<gene>
    <name evidence="3" type="ORF">LtaPh_3420800</name>
</gene>
<evidence type="ECO:0000313" key="4">
    <source>
        <dbReference type="Proteomes" id="UP000419144"/>
    </source>
</evidence>
<dbReference type="AlphaFoldDB" id="A0A640KSN2"/>
<feature type="transmembrane region" description="Helical" evidence="1">
    <location>
        <begin position="30"/>
        <end position="53"/>
    </location>
</feature>
<accession>A0A640KSN2</accession>
<dbReference type="OrthoDB" id="271580at2759"/>
<dbReference type="EMBL" id="BLBS01000054">
    <property type="protein sequence ID" value="GET92281.1"/>
    <property type="molecule type" value="Genomic_DNA"/>
</dbReference>
<dbReference type="VEuPathDB" id="TriTrypDB:LtaPh_3420800"/>
<keyword evidence="1" id="KW-0472">Membrane</keyword>
<evidence type="ECO:0000256" key="2">
    <source>
        <dbReference type="SAM" id="SignalP"/>
    </source>
</evidence>
<evidence type="ECO:0000256" key="1">
    <source>
        <dbReference type="SAM" id="Phobius"/>
    </source>
</evidence>
<reference evidence="3" key="1">
    <citation type="submission" date="2019-11" db="EMBL/GenBank/DDBJ databases">
        <title>Leishmania tarentolae CDS.</title>
        <authorList>
            <person name="Goto Y."/>
            <person name="Yamagishi J."/>
        </authorList>
    </citation>
    <scope>NUCLEOTIDE SEQUENCE [LARGE SCALE GENOMIC DNA]</scope>
    <source>
        <strain evidence="3">Parrot Tar II</strain>
    </source>
</reference>
<keyword evidence="4" id="KW-1185">Reference proteome</keyword>
<organism evidence="3 4">
    <name type="scientific">Leishmania tarentolae</name>
    <name type="common">Sauroleishmania tarentolae</name>
    <dbReference type="NCBI Taxonomy" id="5689"/>
    <lineage>
        <taxon>Eukaryota</taxon>
        <taxon>Discoba</taxon>
        <taxon>Euglenozoa</taxon>
        <taxon>Kinetoplastea</taxon>
        <taxon>Metakinetoplastina</taxon>
        <taxon>Trypanosomatida</taxon>
        <taxon>Trypanosomatidae</taxon>
        <taxon>Leishmaniinae</taxon>
        <taxon>Leishmania</taxon>
        <taxon>lizard Leishmania</taxon>
    </lineage>
</organism>
<dbReference type="Proteomes" id="UP000419144">
    <property type="component" value="Unassembled WGS sequence"/>
</dbReference>